<dbReference type="AlphaFoldDB" id="A0A379YB90"/>
<gene>
    <name evidence="1" type="ORF">NCTC10211_01368</name>
</gene>
<dbReference type="Proteomes" id="UP000254765">
    <property type="component" value="Unassembled WGS sequence"/>
</dbReference>
<dbReference type="SUPFAM" id="SSF53067">
    <property type="entry name" value="Actin-like ATPase domain"/>
    <property type="match status" value="1"/>
</dbReference>
<dbReference type="EMBL" id="UGYK01000002">
    <property type="protein sequence ID" value="SUI43049.1"/>
    <property type="molecule type" value="Genomic_DNA"/>
</dbReference>
<dbReference type="InterPro" id="IPR009216">
    <property type="entry name" value="Virulence_factor_SrfB"/>
</dbReference>
<organism evidence="1 2">
    <name type="scientific">Serratia marcescens</name>
    <dbReference type="NCBI Taxonomy" id="615"/>
    <lineage>
        <taxon>Bacteria</taxon>
        <taxon>Pseudomonadati</taxon>
        <taxon>Pseudomonadota</taxon>
        <taxon>Gammaproteobacteria</taxon>
        <taxon>Enterobacterales</taxon>
        <taxon>Yersiniaceae</taxon>
        <taxon>Serratia</taxon>
    </lineage>
</organism>
<evidence type="ECO:0000313" key="2">
    <source>
        <dbReference type="Proteomes" id="UP000254765"/>
    </source>
</evidence>
<evidence type="ECO:0000313" key="1">
    <source>
        <dbReference type="EMBL" id="SUI43049.1"/>
    </source>
</evidence>
<proteinExistence type="predicted"/>
<dbReference type="InterPro" id="IPR043129">
    <property type="entry name" value="ATPase_NBD"/>
</dbReference>
<dbReference type="Pfam" id="PF07520">
    <property type="entry name" value="SrfB"/>
    <property type="match status" value="1"/>
</dbReference>
<accession>A0A379YB90</accession>
<dbReference type="PIRSF" id="PIRSF034585">
    <property type="entry name" value="SrfB"/>
    <property type="match status" value="1"/>
</dbReference>
<sequence>MMLAPLTDYKHGITLIQDSGIQFLDFALTPRLDAEFPGKFVRKTASGPLLRLQWEAESGKYQLPAVGDQAAEVVRPEFSYPLQQSLHLLDKLWLPLPFLRHTPAGLFLSGPDNWARLQVVQLDEPDQDGNLLRVVLAFDTRAAAPGQEALAPSESDLGAGLSFALAHRNHELGEFLDLTWVDGWLREAFSQRAAEREQRAEAEINAGLKTFEYQAHYLNLLHMLGHQSTVPQIKMAAATLQQPAIDVDLVLDVGNSHTCGVLVEDHPEESNGLKQTYELQLRSLSEPHCVYNELFESRVEFSRASFGKPHLSFQSGRDDAFQWPSITRVGREAAQLAQRREGHEGTTGISSPRRYLWDEERYAPGWRFNERHEPMAAAAPLTTLINDEGVPLSALPTSQRLPVFAAHYSRSAVMSLMLSELLAQALMQINSIAQRSRMPNAAAPRRLRAIILTLPSAMPKPEREIFRRRMQEAIGLVWKALGWHPQDAPFDGARTRFPAPQVQMEWDEATCGQMVYLYNETQVNFAGRTDAFFAAMARPDRPLAPSEQAGKTLRIASIDIGGGTTDLAITHYSLDDGVGNNIKINPRLLFREGFKVAGDDILLDIIQQFVLPAVQQAFEAAGVSAAAALMDKLFGNEGRMDGLSTLRQQAALQIFMPAGRALLGAYEEYDPLDSRAEIAASLGDLLPQPPTPQVLAFINGEVQREADSNAFDILHTPLVIRLADLHAAFLSDRIGIGRCLRLLAEVVALYTCDVLLLTGRPARFPGVQALLRHLQPLPASRILPLEGYHTRSWYPFNKRGRIDNPKSTAAVGAMLCLLAIDLRLESFYFNVGDFQPYSTIRYLGMLDGNNMLADDNVYYRDIDLDRADFALDPAGSFQLRGPLRLGFRQLDNERWPASPLYTLTINDAQLARKLAGDAVISLRLAITASAEQGAESVKIAQAVLADGSAVPAHHLQLKLNTLAASASGATPLLDRQREHLPTMKATTTVQSAPNNALSAGILQAIDWVDAARRQSARLEQEADRLTLRLRRLP</sequence>
<protein>
    <submittedName>
        <fullName evidence="1">Uncharacterized protein conserved in bacteria, putative virulence factor</fullName>
    </submittedName>
</protein>
<name>A0A379YB90_SERMA</name>
<reference evidence="1 2" key="1">
    <citation type="submission" date="2018-06" db="EMBL/GenBank/DDBJ databases">
        <authorList>
            <consortium name="Pathogen Informatics"/>
            <person name="Doyle S."/>
        </authorList>
    </citation>
    <scope>NUCLEOTIDE SEQUENCE [LARGE SCALE GENOMIC DNA]</scope>
    <source>
        <strain evidence="1 2">NCTC10211</strain>
    </source>
</reference>